<gene>
    <name evidence="2" type="ORF">VKT23_012908</name>
</gene>
<organism evidence="2 3">
    <name type="scientific">Marasmiellus scandens</name>
    <dbReference type="NCBI Taxonomy" id="2682957"/>
    <lineage>
        <taxon>Eukaryota</taxon>
        <taxon>Fungi</taxon>
        <taxon>Dikarya</taxon>
        <taxon>Basidiomycota</taxon>
        <taxon>Agaricomycotina</taxon>
        <taxon>Agaricomycetes</taxon>
        <taxon>Agaricomycetidae</taxon>
        <taxon>Agaricales</taxon>
        <taxon>Marasmiineae</taxon>
        <taxon>Omphalotaceae</taxon>
        <taxon>Marasmiellus</taxon>
    </lineage>
</organism>
<dbReference type="EMBL" id="JBANRG010000033">
    <property type="protein sequence ID" value="KAK7450598.1"/>
    <property type="molecule type" value="Genomic_DNA"/>
</dbReference>
<feature type="region of interest" description="Disordered" evidence="1">
    <location>
        <begin position="238"/>
        <end position="275"/>
    </location>
</feature>
<keyword evidence="3" id="KW-1185">Reference proteome</keyword>
<feature type="region of interest" description="Disordered" evidence="1">
    <location>
        <begin position="132"/>
        <end position="176"/>
    </location>
</feature>
<name>A0ABR1J7B9_9AGAR</name>
<accession>A0ABR1J7B9</accession>
<comment type="caution">
    <text evidence="2">The sequence shown here is derived from an EMBL/GenBank/DDBJ whole genome shotgun (WGS) entry which is preliminary data.</text>
</comment>
<reference evidence="2 3" key="1">
    <citation type="submission" date="2024-01" db="EMBL/GenBank/DDBJ databases">
        <title>A draft genome for the cacao thread blight pathogen Marasmiellus scandens.</title>
        <authorList>
            <person name="Baruah I.K."/>
            <person name="Leung J."/>
            <person name="Bukari Y."/>
            <person name="Amoako-Attah I."/>
            <person name="Meinhardt L.W."/>
            <person name="Bailey B.A."/>
            <person name="Cohen S.P."/>
        </authorList>
    </citation>
    <scope>NUCLEOTIDE SEQUENCE [LARGE SCALE GENOMIC DNA]</scope>
    <source>
        <strain evidence="2 3">GH-19</strain>
    </source>
</reference>
<feature type="region of interest" description="Disordered" evidence="1">
    <location>
        <begin position="290"/>
        <end position="313"/>
    </location>
</feature>
<feature type="compositionally biased region" description="Low complexity" evidence="1">
    <location>
        <begin position="258"/>
        <end position="273"/>
    </location>
</feature>
<evidence type="ECO:0000313" key="3">
    <source>
        <dbReference type="Proteomes" id="UP001498398"/>
    </source>
</evidence>
<sequence>MNKTILSQGSLAFVNSLDLKKPLSDYPKWFQSTNTMKENDAVICALVQHFYPEIEKEVKCTVNSTIIHKWEIVVGRDEKNRMGDLRRSHKDQENRPCPVRKNPCKYIFLPEHVQLQVQTAFTIFKARREAEQKATNKQRKKETRSGAREPRPVSVSAVSRETATDARSKGKQREQAQISFYRDLPFADSEHAELIAAVQQIQNQELREMTERHSTEMDDLLTGHREQMAALLAQDLGTATPTVGEPSGTLPSPPPSSPFNYGSSSRARPSSISKQAQSILALTDLAVIEKMPPPKKRKADEEQETFVKRRKAGDVDPKAYEIIEVSSDEE</sequence>
<proteinExistence type="predicted"/>
<protein>
    <submittedName>
        <fullName evidence="2">Uncharacterized protein</fullName>
    </submittedName>
</protein>
<feature type="compositionally biased region" description="Basic and acidic residues" evidence="1">
    <location>
        <begin position="162"/>
        <end position="174"/>
    </location>
</feature>
<evidence type="ECO:0000256" key="1">
    <source>
        <dbReference type="SAM" id="MobiDB-lite"/>
    </source>
</evidence>
<dbReference type="Proteomes" id="UP001498398">
    <property type="component" value="Unassembled WGS sequence"/>
</dbReference>
<evidence type="ECO:0000313" key="2">
    <source>
        <dbReference type="EMBL" id="KAK7450598.1"/>
    </source>
</evidence>